<keyword evidence="2" id="KW-1133">Transmembrane helix</keyword>
<feature type="compositionally biased region" description="Low complexity" evidence="1">
    <location>
        <begin position="195"/>
        <end position="225"/>
    </location>
</feature>
<dbReference type="EMBL" id="CACRSM010000002">
    <property type="protein sequence ID" value="VYS93870.1"/>
    <property type="molecule type" value="Genomic_DNA"/>
</dbReference>
<dbReference type="AlphaFoldDB" id="A0A6N2SQ60"/>
<gene>
    <name evidence="3" type="ORF">AOLFYP35_00909</name>
</gene>
<organism evidence="3">
    <name type="scientific">Schaalia odontolytica</name>
    <dbReference type="NCBI Taxonomy" id="1660"/>
    <lineage>
        <taxon>Bacteria</taxon>
        <taxon>Bacillati</taxon>
        <taxon>Actinomycetota</taxon>
        <taxon>Actinomycetes</taxon>
        <taxon>Actinomycetales</taxon>
        <taxon>Actinomycetaceae</taxon>
        <taxon>Schaalia</taxon>
    </lineage>
</organism>
<protein>
    <submittedName>
        <fullName evidence="3">Uncharacterized protein</fullName>
    </submittedName>
</protein>
<evidence type="ECO:0000313" key="3">
    <source>
        <dbReference type="EMBL" id="VYS93870.1"/>
    </source>
</evidence>
<evidence type="ECO:0000256" key="1">
    <source>
        <dbReference type="SAM" id="MobiDB-lite"/>
    </source>
</evidence>
<feature type="compositionally biased region" description="Polar residues" evidence="1">
    <location>
        <begin position="174"/>
        <end position="194"/>
    </location>
</feature>
<keyword evidence="2" id="KW-0812">Transmembrane</keyword>
<feature type="region of interest" description="Disordered" evidence="1">
    <location>
        <begin position="134"/>
        <end position="225"/>
    </location>
</feature>
<reference evidence="3" key="1">
    <citation type="submission" date="2019-11" db="EMBL/GenBank/DDBJ databases">
        <authorList>
            <person name="Feng L."/>
        </authorList>
    </citation>
    <scope>NUCLEOTIDE SEQUENCE</scope>
    <source>
        <strain evidence="3">AodontolyticusLFYP35</strain>
    </source>
</reference>
<evidence type="ECO:0000256" key="2">
    <source>
        <dbReference type="SAM" id="Phobius"/>
    </source>
</evidence>
<sequence length="225" mass="23833">MNSNTTCAIFKDGGSDDIAKVLKVSDDSFTFESQSHTVLTGIGSRMGIENMKVIATFPKGYRIESAVVPDGGDTQVAPTGDSITWINASTDVHAEGKIYSSSSSSTKWILLSILGVVVIGGIGAFVVMSNRKKKTQPQTDQFPVPPLGGQFPQQGQPPVPGQHPEQYPAAAEQPQPTQSAQHPAPTGESQPGVSPSQDQYPQAPQQPEQGQVPEQGEQPGQYPHA</sequence>
<keyword evidence="2" id="KW-0472">Membrane</keyword>
<proteinExistence type="predicted"/>
<feature type="transmembrane region" description="Helical" evidence="2">
    <location>
        <begin position="108"/>
        <end position="128"/>
    </location>
</feature>
<name>A0A6N2SQ60_9ACTO</name>
<accession>A0A6N2SQ60</accession>